<dbReference type="EMBL" id="FOTJ01000014">
    <property type="protein sequence ID" value="SFL50992.1"/>
    <property type="molecule type" value="Genomic_DNA"/>
</dbReference>
<dbReference type="InterPro" id="IPR011249">
    <property type="entry name" value="Metalloenz_LuxS/M16"/>
</dbReference>
<sequence>MQKKSYEKTGEILYTDVLANGLTVYYLPKSDYNRTYGLFTTNFGSLDTSFIPMGSQDMKTFPEGIAHFLEHKLFEKKEGDVMYKFGAYGAQTNAFTSFSRTSYLFSTRENIYECVGLLLDFVQEPYFTEENVAKEQGIIQQEIQMYQDDSDWRLFAGLLASLYPDSPLADDIAGTPRSIKEITAADLYANYETFYHPSNMNLFLTGPFDVEHMAAFVNDNQERKSFVKAEPIQRKTVEGSQPLLGKTLKFEVALPKLALGFRGEDALPTDARELLEYKLSNQLLLDMLFGKTSHRYEEMYNAGLVDDSFGYGFDMDKSFHFANITVDTEKPEQVSKVLQEALKSYKIDKDFEKENLETLKRETLGDYYKSLNSLEYIANQFSSNIYGEINFFDLPEILSGLTLEKVSKHAEKFVENMQTVDFIIYPK</sequence>
<evidence type="ECO:0000259" key="2">
    <source>
        <dbReference type="Pfam" id="PF05193"/>
    </source>
</evidence>
<dbReference type="SUPFAM" id="SSF63411">
    <property type="entry name" value="LuxS/MPP-like metallohydrolase"/>
    <property type="match status" value="2"/>
</dbReference>
<name>A0A1I4I9D4_9LACT</name>
<dbReference type="Gene3D" id="3.30.830.10">
    <property type="entry name" value="Metalloenzyme, LuxS/M16 peptidase-like"/>
    <property type="match status" value="2"/>
</dbReference>
<dbReference type="PANTHER" id="PTHR11851:SF134">
    <property type="entry name" value="ZINC-DEPENDENT PROTEASE"/>
    <property type="match status" value="1"/>
</dbReference>
<gene>
    <name evidence="3" type="ORF">SAMN05216438_11420</name>
</gene>
<dbReference type="Pfam" id="PF00675">
    <property type="entry name" value="Peptidase_M16"/>
    <property type="match status" value="1"/>
</dbReference>
<proteinExistence type="predicted"/>
<protein>
    <submittedName>
        <fullName evidence="3">Predicted Zn-dependent peptidase</fullName>
    </submittedName>
</protein>
<feature type="domain" description="Peptidase M16 C-terminal" evidence="2">
    <location>
        <begin position="182"/>
        <end position="361"/>
    </location>
</feature>
<evidence type="ECO:0000313" key="3">
    <source>
        <dbReference type="EMBL" id="SFL50992.1"/>
    </source>
</evidence>
<dbReference type="RefSeq" id="WP_074751722.1">
    <property type="nucleotide sequence ID" value="NZ_FOTJ01000014.1"/>
</dbReference>
<dbReference type="Pfam" id="PF05193">
    <property type="entry name" value="Peptidase_M16_C"/>
    <property type="match status" value="1"/>
</dbReference>
<dbReference type="InterPro" id="IPR050361">
    <property type="entry name" value="MPP/UQCRC_Complex"/>
</dbReference>
<accession>A0A1I4I9D4</accession>
<dbReference type="NCBIfam" id="NF047421">
    <property type="entry name" value="YfmH_fam"/>
    <property type="match status" value="1"/>
</dbReference>
<evidence type="ECO:0000259" key="1">
    <source>
        <dbReference type="Pfam" id="PF00675"/>
    </source>
</evidence>
<evidence type="ECO:0000313" key="4">
    <source>
        <dbReference type="Proteomes" id="UP000181969"/>
    </source>
</evidence>
<reference evidence="3 4" key="1">
    <citation type="submission" date="2016-10" db="EMBL/GenBank/DDBJ databases">
        <authorList>
            <person name="de Groot N.N."/>
        </authorList>
    </citation>
    <scope>NUCLEOTIDE SEQUENCE [LARGE SCALE GENOMIC DNA]</scope>
    <source>
        <strain evidence="3 4">M79</strain>
    </source>
</reference>
<dbReference type="InterPro" id="IPR007863">
    <property type="entry name" value="Peptidase_M16_C"/>
</dbReference>
<organism evidence="3 4">
    <name type="scientific">Lactococcus garvieae</name>
    <dbReference type="NCBI Taxonomy" id="1363"/>
    <lineage>
        <taxon>Bacteria</taxon>
        <taxon>Bacillati</taxon>
        <taxon>Bacillota</taxon>
        <taxon>Bacilli</taxon>
        <taxon>Lactobacillales</taxon>
        <taxon>Streptococcaceae</taxon>
        <taxon>Lactococcus</taxon>
    </lineage>
</organism>
<dbReference type="AlphaFoldDB" id="A0A1I4I9D4"/>
<dbReference type="Proteomes" id="UP000181969">
    <property type="component" value="Unassembled WGS sequence"/>
</dbReference>
<dbReference type="InterPro" id="IPR011765">
    <property type="entry name" value="Pept_M16_N"/>
</dbReference>
<feature type="domain" description="Peptidase M16 N-terminal" evidence="1">
    <location>
        <begin position="51"/>
        <end position="175"/>
    </location>
</feature>
<dbReference type="PANTHER" id="PTHR11851">
    <property type="entry name" value="METALLOPROTEASE"/>
    <property type="match status" value="1"/>
</dbReference>
<dbReference type="GO" id="GO:0046872">
    <property type="term" value="F:metal ion binding"/>
    <property type="evidence" value="ECO:0007669"/>
    <property type="project" value="InterPro"/>
</dbReference>
<dbReference type="OrthoDB" id="9811314at2"/>